<accession>A0AAX0WHU4</accession>
<feature type="transmembrane region" description="Helical" evidence="1">
    <location>
        <begin position="20"/>
        <end position="43"/>
    </location>
</feature>
<evidence type="ECO:0000256" key="1">
    <source>
        <dbReference type="SAM" id="Phobius"/>
    </source>
</evidence>
<dbReference type="Proteomes" id="UP000236075">
    <property type="component" value="Unassembled WGS sequence"/>
</dbReference>
<organism evidence="2 3">
    <name type="scientific">Akkermansia muciniphila</name>
    <dbReference type="NCBI Taxonomy" id="239935"/>
    <lineage>
        <taxon>Bacteria</taxon>
        <taxon>Pseudomonadati</taxon>
        <taxon>Verrucomicrobiota</taxon>
        <taxon>Verrucomicrobiia</taxon>
        <taxon>Verrucomicrobiales</taxon>
        <taxon>Akkermansiaceae</taxon>
        <taxon>Akkermansia</taxon>
    </lineage>
</organism>
<dbReference type="EMBL" id="PJLB01000012">
    <property type="protein sequence ID" value="PNC99907.1"/>
    <property type="molecule type" value="Genomic_DNA"/>
</dbReference>
<evidence type="ECO:0000313" key="2">
    <source>
        <dbReference type="EMBL" id="PNC99907.1"/>
    </source>
</evidence>
<feature type="transmembrane region" description="Helical" evidence="1">
    <location>
        <begin position="83"/>
        <end position="99"/>
    </location>
</feature>
<keyword evidence="1" id="KW-0472">Membrane</keyword>
<protein>
    <submittedName>
        <fullName evidence="2">Uncharacterized protein</fullName>
    </submittedName>
</protein>
<evidence type="ECO:0000313" key="3">
    <source>
        <dbReference type="Proteomes" id="UP000236075"/>
    </source>
</evidence>
<comment type="caution">
    <text evidence="2">The sequence shown here is derived from an EMBL/GenBank/DDBJ whole genome shotgun (WGS) entry which is preliminary data.</text>
</comment>
<gene>
    <name evidence="2" type="ORF">CXT95_10875</name>
</gene>
<proteinExistence type="predicted"/>
<dbReference type="AlphaFoldDB" id="A0AAX0WHU4"/>
<reference evidence="2 3" key="1">
    <citation type="journal article" date="2017" name="BMC Genomics">
        <title>Genome sequencing of 39 Akkermansia muciniphila isolates reveals its population structure, genomic and functional diverisity, and global distribution in mammalian gut microbiotas.</title>
        <authorList>
            <person name="Guo X."/>
            <person name="Li S."/>
            <person name="Zhang J."/>
            <person name="Wu F."/>
            <person name="Li X."/>
            <person name="Wu D."/>
            <person name="Zhang M."/>
            <person name="Ou Z."/>
            <person name="Jie Z."/>
            <person name="Yan Q."/>
            <person name="Li P."/>
            <person name="Yi J."/>
            <person name="Peng Y."/>
        </authorList>
    </citation>
    <scope>NUCLEOTIDE SEQUENCE [LARGE SCALE GENOMIC DNA]</scope>
    <source>
        <strain evidence="2 3">GP28</strain>
    </source>
</reference>
<keyword evidence="1" id="KW-0812">Transmembrane</keyword>
<sequence length="112" mass="13215">MEQNIYIMEFWKLKKNRKRIVFCIIFCSIITFLIFTLACKIIGADVMEACVPVHIMRMIMNNFYPEIIIDGEISYSILMYDSFIFYGTIIFLITFLCIYKNKSVGCCGNRLF</sequence>
<keyword evidence="1" id="KW-1133">Transmembrane helix</keyword>
<name>A0AAX0WHU4_9BACT</name>